<proteinExistence type="predicted"/>
<feature type="transmembrane region" description="Helical" evidence="1">
    <location>
        <begin position="70"/>
        <end position="87"/>
    </location>
</feature>
<gene>
    <name evidence="2" type="ORF">UFOPK2658_01633</name>
</gene>
<organism evidence="2">
    <name type="scientific">freshwater metagenome</name>
    <dbReference type="NCBI Taxonomy" id="449393"/>
    <lineage>
        <taxon>unclassified sequences</taxon>
        <taxon>metagenomes</taxon>
        <taxon>ecological metagenomes</taxon>
    </lineage>
</organism>
<keyword evidence="1" id="KW-1133">Transmembrane helix</keyword>
<keyword evidence="1" id="KW-0812">Transmembrane</keyword>
<protein>
    <submittedName>
        <fullName evidence="2">Unannotated protein</fullName>
    </submittedName>
</protein>
<evidence type="ECO:0000313" key="2">
    <source>
        <dbReference type="EMBL" id="CAB4730132.1"/>
    </source>
</evidence>
<dbReference type="NCBIfam" id="TIGR01167">
    <property type="entry name" value="LPXTG_anchor"/>
    <property type="match status" value="1"/>
</dbReference>
<sequence length="97" mass="9979">MQLIVASTPQVIGSGYADAQGVVTLQGNLPSNLASGNHTLAVFAPVSGVGFTQPITVSQPLLPGTGSDSQNNLFVIAMLLFVLGIVVRRTSTVITNK</sequence>
<accession>A0A6J6S5Z2</accession>
<evidence type="ECO:0000256" key="1">
    <source>
        <dbReference type="SAM" id="Phobius"/>
    </source>
</evidence>
<reference evidence="2" key="1">
    <citation type="submission" date="2020-05" db="EMBL/GenBank/DDBJ databases">
        <authorList>
            <person name="Chiriac C."/>
            <person name="Salcher M."/>
            <person name="Ghai R."/>
            <person name="Kavagutti S V."/>
        </authorList>
    </citation>
    <scope>NUCLEOTIDE SEQUENCE</scope>
</reference>
<name>A0A6J6S5Z2_9ZZZZ</name>
<keyword evidence="1" id="KW-0472">Membrane</keyword>
<dbReference type="AlphaFoldDB" id="A0A6J6S5Z2"/>
<dbReference type="EMBL" id="CAEZYH010000099">
    <property type="protein sequence ID" value="CAB4730132.1"/>
    <property type="molecule type" value="Genomic_DNA"/>
</dbReference>